<evidence type="ECO:0000256" key="1">
    <source>
        <dbReference type="SAM" id="MobiDB-lite"/>
    </source>
</evidence>
<accession>A0A843UH04</accession>
<name>A0A843UH04_COLES</name>
<proteinExistence type="predicted"/>
<protein>
    <submittedName>
        <fullName evidence="2">Uncharacterized protein</fullName>
    </submittedName>
</protein>
<sequence>MKSFRERVGSFAEPSAIAGRDCIDGVVQLWALDTHIEETCSRVCRIRATQPIGSPPETPKFVSPPTDPKTQKG</sequence>
<dbReference type="OrthoDB" id="912796at2759"/>
<reference evidence="2" key="1">
    <citation type="submission" date="2017-07" db="EMBL/GenBank/DDBJ databases">
        <title>Taro Niue Genome Assembly and Annotation.</title>
        <authorList>
            <person name="Atibalentja N."/>
            <person name="Keating K."/>
            <person name="Fields C.J."/>
        </authorList>
    </citation>
    <scope>NUCLEOTIDE SEQUENCE</scope>
    <source>
        <strain evidence="2">Niue_2</strain>
        <tissue evidence="2">Leaf</tissue>
    </source>
</reference>
<evidence type="ECO:0000313" key="3">
    <source>
        <dbReference type="Proteomes" id="UP000652761"/>
    </source>
</evidence>
<gene>
    <name evidence="2" type="ORF">Taro_013732</name>
</gene>
<comment type="caution">
    <text evidence="2">The sequence shown here is derived from an EMBL/GenBank/DDBJ whole genome shotgun (WGS) entry which is preliminary data.</text>
</comment>
<feature type="region of interest" description="Disordered" evidence="1">
    <location>
        <begin position="50"/>
        <end position="73"/>
    </location>
</feature>
<dbReference type="AlphaFoldDB" id="A0A843UH04"/>
<dbReference type="Proteomes" id="UP000652761">
    <property type="component" value="Unassembled WGS sequence"/>
</dbReference>
<keyword evidence="3" id="KW-1185">Reference proteome</keyword>
<evidence type="ECO:0000313" key="2">
    <source>
        <dbReference type="EMBL" id="MQL81284.1"/>
    </source>
</evidence>
<dbReference type="EMBL" id="NMUH01000558">
    <property type="protein sequence ID" value="MQL81284.1"/>
    <property type="molecule type" value="Genomic_DNA"/>
</dbReference>
<organism evidence="2 3">
    <name type="scientific">Colocasia esculenta</name>
    <name type="common">Wild taro</name>
    <name type="synonym">Arum esculentum</name>
    <dbReference type="NCBI Taxonomy" id="4460"/>
    <lineage>
        <taxon>Eukaryota</taxon>
        <taxon>Viridiplantae</taxon>
        <taxon>Streptophyta</taxon>
        <taxon>Embryophyta</taxon>
        <taxon>Tracheophyta</taxon>
        <taxon>Spermatophyta</taxon>
        <taxon>Magnoliopsida</taxon>
        <taxon>Liliopsida</taxon>
        <taxon>Araceae</taxon>
        <taxon>Aroideae</taxon>
        <taxon>Colocasieae</taxon>
        <taxon>Colocasia</taxon>
    </lineage>
</organism>